<dbReference type="Gene3D" id="1.10.510.10">
    <property type="entry name" value="Transferase(Phosphotransferase) domain 1"/>
    <property type="match status" value="1"/>
</dbReference>
<reference evidence="8" key="1">
    <citation type="submission" date="2022-07" db="EMBL/GenBank/DDBJ databases">
        <title>Phylogenomic reconstructions and comparative analyses of Kickxellomycotina fungi.</title>
        <authorList>
            <person name="Reynolds N.K."/>
            <person name="Stajich J.E."/>
            <person name="Barry K."/>
            <person name="Grigoriev I.V."/>
            <person name="Crous P."/>
            <person name="Smith M.E."/>
        </authorList>
    </citation>
    <scope>NUCLEOTIDE SEQUENCE</scope>
    <source>
        <strain evidence="8">NBRC 100468</strain>
    </source>
</reference>
<dbReference type="InterPro" id="IPR011009">
    <property type="entry name" value="Kinase-like_dom_sf"/>
</dbReference>
<accession>A0A9W7ZTU3</accession>
<evidence type="ECO:0000256" key="1">
    <source>
        <dbReference type="ARBA" id="ARBA00022679"/>
    </source>
</evidence>
<feature type="region of interest" description="Disordered" evidence="6">
    <location>
        <begin position="343"/>
        <end position="362"/>
    </location>
</feature>
<feature type="compositionally biased region" description="Low complexity" evidence="6">
    <location>
        <begin position="159"/>
        <end position="168"/>
    </location>
</feature>
<keyword evidence="2" id="KW-0547">Nucleotide-binding</keyword>
<dbReference type="GO" id="GO:0005524">
    <property type="term" value="F:ATP binding"/>
    <property type="evidence" value="ECO:0007669"/>
    <property type="project" value="UniProtKB-KW"/>
</dbReference>
<dbReference type="GO" id="GO:0005737">
    <property type="term" value="C:cytoplasm"/>
    <property type="evidence" value="ECO:0007669"/>
    <property type="project" value="TreeGrafter"/>
</dbReference>
<feature type="compositionally biased region" description="Polar residues" evidence="6">
    <location>
        <begin position="115"/>
        <end position="127"/>
    </location>
</feature>
<keyword evidence="4" id="KW-0067">ATP-binding</keyword>
<feature type="region of interest" description="Disordered" evidence="6">
    <location>
        <begin position="107"/>
        <end position="127"/>
    </location>
</feature>
<organism evidence="8 9">
    <name type="scientific">Mycoemilia scoparia</name>
    <dbReference type="NCBI Taxonomy" id="417184"/>
    <lineage>
        <taxon>Eukaryota</taxon>
        <taxon>Fungi</taxon>
        <taxon>Fungi incertae sedis</taxon>
        <taxon>Zoopagomycota</taxon>
        <taxon>Kickxellomycotina</taxon>
        <taxon>Kickxellomycetes</taxon>
        <taxon>Kickxellales</taxon>
        <taxon>Kickxellaceae</taxon>
        <taxon>Mycoemilia</taxon>
    </lineage>
</organism>
<feature type="region of interest" description="Disordered" evidence="6">
    <location>
        <begin position="289"/>
        <end position="319"/>
    </location>
</feature>
<proteinExistence type="inferred from homology"/>
<dbReference type="OrthoDB" id="4062651at2759"/>
<feature type="domain" description="Protein kinase" evidence="7">
    <location>
        <begin position="211"/>
        <end position="736"/>
    </location>
</feature>
<dbReference type="PROSITE" id="PS50011">
    <property type="entry name" value="PROTEIN_KINASE_DOM"/>
    <property type="match status" value="1"/>
</dbReference>
<evidence type="ECO:0000259" key="7">
    <source>
        <dbReference type="PROSITE" id="PS50011"/>
    </source>
</evidence>
<name>A0A9W7ZTU3_9FUNG</name>
<dbReference type="InterPro" id="IPR008271">
    <property type="entry name" value="Ser/Thr_kinase_AS"/>
</dbReference>
<dbReference type="Pfam" id="PF00069">
    <property type="entry name" value="Pkinase"/>
    <property type="match status" value="1"/>
</dbReference>
<keyword evidence="9" id="KW-1185">Reference proteome</keyword>
<evidence type="ECO:0000256" key="4">
    <source>
        <dbReference type="ARBA" id="ARBA00022840"/>
    </source>
</evidence>
<dbReference type="GO" id="GO:0005634">
    <property type="term" value="C:nucleus"/>
    <property type="evidence" value="ECO:0007669"/>
    <property type="project" value="TreeGrafter"/>
</dbReference>
<protein>
    <recommendedName>
        <fullName evidence="7">Protein kinase domain-containing protein</fullName>
    </recommendedName>
</protein>
<evidence type="ECO:0000256" key="3">
    <source>
        <dbReference type="ARBA" id="ARBA00022777"/>
    </source>
</evidence>
<dbReference type="GO" id="GO:0004713">
    <property type="term" value="F:protein tyrosine kinase activity"/>
    <property type="evidence" value="ECO:0007669"/>
    <property type="project" value="TreeGrafter"/>
</dbReference>
<feature type="compositionally biased region" description="Low complexity" evidence="6">
    <location>
        <begin position="1"/>
        <end position="14"/>
    </location>
</feature>
<feature type="region of interest" description="Disordered" evidence="6">
    <location>
        <begin position="150"/>
        <end position="183"/>
    </location>
</feature>
<dbReference type="PANTHER" id="PTHR11042:SF190">
    <property type="entry name" value="MITOSIS INHIBITOR PROTEIN KINASE MIK1"/>
    <property type="match status" value="1"/>
</dbReference>
<sequence>MFKPPSTSSNTPNSFQRLSLLHPHNDNQHHNNDANYQNFHHHQQQQQDGLGHHRSFSAATTMHYHQHSHNNNDNTSSFETALSAGTRQIHHHHNMFVKDDTSLPLSSASTMSSSNRKGNINKSLNGELLTPSSSTGFGNMTPELLLNDHKHHHHHQQQQHHLQNFHPQSDIRHHSSSNQLTRAFASSTGSSITLSSIPPVPPQASRVRLLRNSTTKLGQGRYSTVYRAAYASVEDEDELGSGFENASSRSFNHSCAVKVFNSDDEDALELAIIEICALHRIYTFHNATPTLTTTSLPPTSNSDGRGGGGGRGYPTNTGETKTQSIITMIGLINLDTPCCNGGGGGQSGGADDEDGDIRASSTKQASATAAAAAAEYKVLTFDDVSPQLLRKQGTWAMVLEDCTHGDTWSWIQNNKQDIGPDLFFQWGRQLAIALQAMHEAGVSHNDIKPHNLLLSDSWDIRLADMSAAKFDPDCLRWLRNTYDFDPTTFICYTDHVGTIPHSAPEMLSTTSILAPQPDNNDQWEENFDPVVFAASDVFSLGVSLYILFISAREPYQSIRNGVELMLRAKSGAFWTWEQQNYHQPTPPLQRSQTLKARKVTNSSDNNKAGGCGDASCCSAAAAAAVTDSHNNSRNGTDDNASFPPKLTKCKSLNLGRLHRRRTFKIHGNNKTSDSSKTAGAAALPSGGNVIHFLDCTEIPRPVVQLLQSMVDPQIPKRPTLDQVISRLDELDSELFVDENSLPTNNNQ</sequence>
<dbReference type="SUPFAM" id="SSF56112">
    <property type="entry name" value="Protein kinase-like (PK-like)"/>
    <property type="match status" value="1"/>
</dbReference>
<feature type="compositionally biased region" description="Low complexity" evidence="6">
    <location>
        <begin position="289"/>
        <end position="300"/>
    </location>
</feature>
<evidence type="ECO:0000313" key="8">
    <source>
        <dbReference type="EMBL" id="KAJ1912372.1"/>
    </source>
</evidence>
<dbReference type="AlphaFoldDB" id="A0A9W7ZTU3"/>
<dbReference type="GO" id="GO:0110031">
    <property type="term" value="P:negative regulation of G2/MI transition of meiotic cell cycle"/>
    <property type="evidence" value="ECO:0007669"/>
    <property type="project" value="TreeGrafter"/>
</dbReference>
<dbReference type="InterPro" id="IPR000719">
    <property type="entry name" value="Prot_kinase_dom"/>
</dbReference>
<gene>
    <name evidence="8" type="ORF">H4219_005632</name>
</gene>
<evidence type="ECO:0000256" key="6">
    <source>
        <dbReference type="SAM" id="MobiDB-lite"/>
    </source>
</evidence>
<feature type="region of interest" description="Disordered" evidence="6">
    <location>
        <begin position="1"/>
        <end position="35"/>
    </location>
</feature>
<dbReference type="InterPro" id="IPR050339">
    <property type="entry name" value="CC_SR_Kinase"/>
</dbReference>
<comment type="caution">
    <text evidence="8">The sequence shown here is derived from an EMBL/GenBank/DDBJ whole genome shotgun (WGS) entry which is preliminary data.</text>
</comment>
<dbReference type="PANTHER" id="PTHR11042">
    <property type="entry name" value="EUKARYOTIC TRANSLATION INITIATION FACTOR 2-ALPHA KINASE EIF2-ALPHA KINASE -RELATED"/>
    <property type="match status" value="1"/>
</dbReference>
<comment type="similarity">
    <text evidence="5">Belongs to the protein kinase superfamily. Ser/Thr protein kinase family. GCN2 subfamily.</text>
</comment>
<dbReference type="SMART" id="SM00220">
    <property type="entry name" value="S_TKc"/>
    <property type="match status" value="1"/>
</dbReference>
<keyword evidence="3" id="KW-0418">Kinase</keyword>
<keyword evidence="1" id="KW-0808">Transferase</keyword>
<feature type="compositionally biased region" description="Basic and acidic residues" evidence="6">
    <location>
        <begin position="23"/>
        <end position="32"/>
    </location>
</feature>
<dbReference type="PROSITE" id="PS00108">
    <property type="entry name" value="PROTEIN_KINASE_ST"/>
    <property type="match status" value="1"/>
</dbReference>
<evidence type="ECO:0000256" key="2">
    <source>
        <dbReference type="ARBA" id="ARBA00022741"/>
    </source>
</evidence>
<evidence type="ECO:0000256" key="5">
    <source>
        <dbReference type="ARBA" id="ARBA00037982"/>
    </source>
</evidence>
<dbReference type="EMBL" id="JANBPU010000352">
    <property type="protein sequence ID" value="KAJ1912372.1"/>
    <property type="molecule type" value="Genomic_DNA"/>
</dbReference>
<dbReference type="Proteomes" id="UP001150538">
    <property type="component" value="Unassembled WGS sequence"/>
</dbReference>
<evidence type="ECO:0000313" key="9">
    <source>
        <dbReference type="Proteomes" id="UP001150538"/>
    </source>
</evidence>